<reference evidence="1" key="1">
    <citation type="submission" date="2020-12" db="EMBL/GenBank/DDBJ databases">
        <authorList>
            <person name="Huq M.A."/>
        </authorList>
    </citation>
    <scope>NUCLEOTIDE SEQUENCE</scope>
    <source>
        <strain evidence="1">MAHUQ-46</strain>
    </source>
</reference>
<dbReference type="EMBL" id="JAELUP010000074">
    <property type="protein sequence ID" value="MBJ6362468.1"/>
    <property type="molecule type" value="Genomic_DNA"/>
</dbReference>
<name>A0A934MR24_9BACL</name>
<gene>
    <name evidence="1" type="ORF">JFN88_14565</name>
</gene>
<keyword evidence="2" id="KW-1185">Reference proteome</keyword>
<comment type="caution">
    <text evidence="1">The sequence shown here is derived from an EMBL/GenBank/DDBJ whole genome shotgun (WGS) entry which is preliminary data.</text>
</comment>
<dbReference type="AlphaFoldDB" id="A0A934MR24"/>
<feature type="non-terminal residue" evidence="1">
    <location>
        <position position="1"/>
    </location>
</feature>
<organism evidence="1 2">
    <name type="scientific">Paenibacillus roseus</name>
    <dbReference type="NCBI Taxonomy" id="2798579"/>
    <lineage>
        <taxon>Bacteria</taxon>
        <taxon>Bacillati</taxon>
        <taxon>Bacillota</taxon>
        <taxon>Bacilli</taxon>
        <taxon>Bacillales</taxon>
        <taxon>Paenibacillaceae</taxon>
        <taxon>Paenibacillus</taxon>
    </lineage>
</organism>
<feature type="non-terminal residue" evidence="1">
    <location>
        <position position="243"/>
    </location>
</feature>
<sequence length="243" mass="27506">SSSTSYPTSYDEFAVKRLNIQRDSAPFSIQSVSESISPISGSLSVQATDMVLPGRNGLSFALTRSYDSSDAQYYDKDFVRGVPYTMRYYPQLEGRLYNKTSSPNSLVSPQVGYAGNFVLDGTSYKSLVQIIGGQSTFVYYPKPNEPYIEFNNEVIDSLKSAWTYVDPNNSNSPYLLAQDMVLNGIPLSARYYPTGNVVYDRFFQSQLLDYWVYGNQVKPKQVENRFPIGKGWSWDIPYIETKD</sequence>
<dbReference type="Proteomes" id="UP000640274">
    <property type="component" value="Unassembled WGS sequence"/>
</dbReference>
<evidence type="ECO:0000313" key="1">
    <source>
        <dbReference type="EMBL" id="MBJ6362468.1"/>
    </source>
</evidence>
<dbReference type="RefSeq" id="WP_199020015.1">
    <property type="nucleotide sequence ID" value="NZ_JAELUP010000074.1"/>
</dbReference>
<proteinExistence type="predicted"/>
<accession>A0A934MR24</accession>
<protein>
    <submittedName>
        <fullName evidence="1">Uncharacterized protein</fullName>
    </submittedName>
</protein>
<evidence type="ECO:0000313" key="2">
    <source>
        <dbReference type="Proteomes" id="UP000640274"/>
    </source>
</evidence>